<reference evidence="4" key="1">
    <citation type="submission" date="2016-10" db="EMBL/GenBank/DDBJ databases">
        <authorList>
            <person name="Varghese N."/>
            <person name="Submissions S."/>
        </authorList>
    </citation>
    <scope>NUCLEOTIDE SEQUENCE [LARGE SCALE GENOMIC DNA]</scope>
    <source>
        <strain evidence="4">DS-12</strain>
    </source>
</reference>
<accession>A0A1I5FRX2</accession>
<dbReference type="InterPro" id="IPR026444">
    <property type="entry name" value="Secre_tail"/>
</dbReference>
<dbReference type="OrthoDB" id="9811934at2"/>
<dbReference type="EMBL" id="FOVI01000031">
    <property type="protein sequence ID" value="SFO26507.1"/>
    <property type="molecule type" value="Genomic_DNA"/>
</dbReference>
<feature type="signal peptide" evidence="2">
    <location>
        <begin position="1"/>
        <end position="20"/>
    </location>
</feature>
<organism evidence="3 4">
    <name type="scientific">Paenimyroides ummariense</name>
    <dbReference type="NCBI Taxonomy" id="913024"/>
    <lineage>
        <taxon>Bacteria</taxon>
        <taxon>Pseudomonadati</taxon>
        <taxon>Bacteroidota</taxon>
        <taxon>Flavobacteriia</taxon>
        <taxon>Flavobacteriales</taxon>
        <taxon>Flavobacteriaceae</taxon>
        <taxon>Paenimyroides</taxon>
    </lineage>
</organism>
<proteinExistence type="predicted"/>
<feature type="chain" id="PRO_5011504870" evidence="2">
    <location>
        <begin position="21"/>
        <end position="602"/>
    </location>
</feature>
<evidence type="ECO:0000313" key="3">
    <source>
        <dbReference type="EMBL" id="SFO26507.1"/>
    </source>
</evidence>
<dbReference type="SUPFAM" id="SSF101898">
    <property type="entry name" value="NHL repeat"/>
    <property type="match status" value="1"/>
</dbReference>
<protein>
    <submittedName>
        <fullName evidence="3">Por secretion system C-terminal sorting domain-containing protein</fullName>
    </submittedName>
</protein>
<keyword evidence="1 2" id="KW-0732">Signal</keyword>
<dbReference type="AlphaFoldDB" id="A0A1I5FRX2"/>
<dbReference type="Proteomes" id="UP000199036">
    <property type="component" value="Unassembled WGS sequence"/>
</dbReference>
<evidence type="ECO:0000256" key="2">
    <source>
        <dbReference type="SAM" id="SignalP"/>
    </source>
</evidence>
<dbReference type="NCBIfam" id="TIGR04183">
    <property type="entry name" value="Por_Secre_tail"/>
    <property type="match status" value="1"/>
</dbReference>
<sequence length="602" mass="69484">MIKKILLIFIYCFCINGLFAQPNLEWYDNYEQPIHNGNSWQFDGEKNLYFVGTFEKGFDFDINSSNEYYYINPATKQQDHSFGIVKYDINCKLLWVKALPNDRNHLLYPLYVKIEGNTIYIINKLFEDRVGAPNFDKPDYKIYSDDYQSLFVAQYDLNGRFKRIDNVLFIENGGLDHIFVEKFIIDKEGNYHISGNFKGSINFDGKNRSNNYYVDYQETAFYVKYSKSFKVLQHFVLDSDTAAWMLEFDLDKNNNIYLTGQFKGTLNLDPIKKKYTVKSDYLFPSVPDVSGFIVKIDKEGNYVWGKKTDFNDARGMLIDTKDNLYIGAMFLGEKNLNINGKEMLYESPKYQNGHSFLSFIGKYDLNGNLKWIKTIENAGRIEKFYYKEGMKYATMGGTNKIVLENGDELDFIPRNSQQGIVNTQQGIIMFNDKELKKLHIARSEATTSFYGLDQKGNYIVTNGIYNDAVGENGARAYINEMEIPEYNALFKKDENKQVEGFVILVSNAEINEDEIEQPGTGTAPNLRFAIYPNASNGQFIIEVDGYLFGTTYKIFDESGRKIYEGKIAQQKNEVSINVAAGVYAISFYRNDEIIKSHKIIIK</sequence>
<dbReference type="STRING" id="913024.SAMN05421741_13115"/>
<gene>
    <name evidence="3" type="ORF">SAMN05421741_13115</name>
</gene>
<dbReference type="RefSeq" id="WP_091525977.1">
    <property type="nucleotide sequence ID" value="NZ_FOVI01000031.1"/>
</dbReference>
<keyword evidence="4" id="KW-1185">Reference proteome</keyword>
<evidence type="ECO:0000313" key="4">
    <source>
        <dbReference type="Proteomes" id="UP000199036"/>
    </source>
</evidence>
<evidence type="ECO:0000256" key="1">
    <source>
        <dbReference type="ARBA" id="ARBA00022729"/>
    </source>
</evidence>
<name>A0A1I5FRX2_9FLAO</name>